<comment type="similarity">
    <text evidence="7 9">Belongs to the Maf family. YceF subfamily.</text>
</comment>
<comment type="caution">
    <text evidence="9">Lacks conserved residue(s) required for the propagation of feature annotation.</text>
</comment>
<keyword evidence="3 9" id="KW-0378">Hydrolase</keyword>
<dbReference type="SUPFAM" id="SSF52972">
    <property type="entry name" value="ITPase-like"/>
    <property type="match status" value="1"/>
</dbReference>
<evidence type="ECO:0000256" key="1">
    <source>
        <dbReference type="ARBA" id="ARBA00004496"/>
    </source>
</evidence>
<keyword evidence="4 9" id="KW-0546">Nucleotide metabolism</keyword>
<feature type="site" description="Important for substrate specificity" evidence="9">
    <location>
        <position position="73"/>
    </location>
</feature>
<dbReference type="InterPro" id="IPR003697">
    <property type="entry name" value="Maf-like"/>
</dbReference>
<dbReference type="InterPro" id="IPR029001">
    <property type="entry name" value="ITPase-like_fam"/>
</dbReference>
<comment type="subcellular location">
    <subcellularLocation>
        <location evidence="1 9">Cytoplasm</location>
    </subcellularLocation>
</comment>
<dbReference type="AlphaFoldDB" id="A0A2A2I736"/>
<evidence type="ECO:0000256" key="4">
    <source>
        <dbReference type="ARBA" id="ARBA00023080"/>
    </source>
</evidence>
<feature type="active site" description="Proton acceptor" evidence="9">
    <location>
        <position position="72"/>
    </location>
</feature>
<dbReference type="EMBL" id="NMPM01000004">
    <property type="protein sequence ID" value="PAV27467.1"/>
    <property type="molecule type" value="Genomic_DNA"/>
</dbReference>
<comment type="function">
    <text evidence="6 9">Nucleoside triphosphate pyrophosphatase that hydrolyzes 7-methyl-GTP (m(7)GTP). May have a dual role in cell division arrest and in preventing the incorporation of modified nucleotides into cellular nucleic acids.</text>
</comment>
<dbReference type="Pfam" id="PF02545">
    <property type="entry name" value="Maf"/>
    <property type="match status" value="1"/>
</dbReference>
<sequence>MSPQPRLLLASSSPYRRQLLERLRLPFDCASPDIDESPLPGEPPESLAVRLAESKAEALAGDYPQHLIIGSDQVAVTGDGHRLEKPGHFDVAREQLGRCSGQSVRFLTGLCLLDARTGSAWSVCEPYQVHFRNLTGDEIDRYLTLEEPFDCAGSFRMEGLGIALFRHMEGSDPNSLIGLPLIALVDLLRDRGIDPLGAT</sequence>
<evidence type="ECO:0000256" key="7">
    <source>
        <dbReference type="ARBA" id="ARBA00060749"/>
    </source>
</evidence>
<dbReference type="PIRSF" id="PIRSF006305">
    <property type="entry name" value="Maf"/>
    <property type="match status" value="1"/>
</dbReference>
<comment type="cofactor">
    <cofactor evidence="9">
        <name>a divalent metal cation</name>
        <dbReference type="ChEBI" id="CHEBI:60240"/>
    </cofactor>
</comment>
<dbReference type="GO" id="GO:0047429">
    <property type="term" value="F:nucleoside triphosphate diphosphatase activity"/>
    <property type="evidence" value="ECO:0007669"/>
    <property type="project" value="InterPro"/>
</dbReference>
<dbReference type="PANTHER" id="PTHR43213:SF10">
    <property type="entry name" value="7-METHYL-GTP PYROPHOSPHATASE"/>
    <property type="match status" value="1"/>
</dbReference>
<dbReference type="Gene3D" id="3.90.950.10">
    <property type="match status" value="1"/>
</dbReference>
<dbReference type="HAMAP" id="MF_00528">
    <property type="entry name" value="Maf"/>
    <property type="match status" value="1"/>
</dbReference>
<comment type="catalytic activity">
    <reaction evidence="5 9">
        <text>N(7)-methyl-GTP + H2O = N(7)-methyl-GMP + diphosphate + H(+)</text>
        <dbReference type="Rhea" id="RHEA:58744"/>
        <dbReference type="ChEBI" id="CHEBI:15377"/>
        <dbReference type="ChEBI" id="CHEBI:15378"/>
        <dbReference type="ChEBI" id="CHEBI:33019"/>
        <dbReference type="ChEBI" id="CHEBI:58285"/>
        <dbReference type="ChEBI" id="CHEBI:87133"/>
    </reaction>
</comment>
<dbReference type="FunFam" id="3.90.950.10:FF:000005">
    <property type="entry name" value="7-methyl-GTP pyrophosphatase"/>
    <property type="match status" value="1"/>
</dbReference>
<dbReference type="NCBIfam" id="TIGR00172">
    <property type="entry name" value="maf"/>
    <property type="match status" value="1"/>
</dbReference>
<keyword evidence="11" id="KW-1185">Reference proteome</keyword>
<keyword evidence="2 9" id="KW-0963">Cytoplasm</keyword>
<dbReference type="GO" id="GO:0005737">
    <property type="term" value="C:cytoplasm"/>
    <property type="evidence" value="ECO:0007669"/>
    <property type="project" value="UniProtKB-SubCell"/>
</dbReference>
<dbReference type="RefSeq" id="WP_095609549.1">
    <property type="nucleotide sequence ID" value="NZ_NMPM01000004.1"/>
</dbReference>
<dbReference type="CDD" id="cd00555">
    <property type="entry name" value="Maf"/>
    <property type="match status" value="1"/>
</dbReference>
<evidence type="ECO:0000256" key="2">
    <source>
        <dbReference type="ARBA" id="ARBA00022490"/>
    </source>
</evidence>
<reference evidence="10 11" key="1">
    <citation type="submission" date="2017-07" db="EMBL/GenBank/DDBJ databases">
        <title>Tamlnaduibacter salinus (Mi-7) genome sequencing.</title>
        <authorList>
            <person name="Verma A."/>
            <person name="Krishnamurthi S."/>
        </authorList>
    </citation>
    <scope>NUCLEOTIDE SEQUENCE [LARGE SCALE GENOMIC DNA]</scope>
    <source>
        <strain evidence="10 11">Mi-7</strain>
    </source>
</reference>
<dbReference type="PANTHER" id="PTHR43213">
    <property type="entry name" value="BIFUNCTIONAL DTTP/UTP PYROPHOSPHATASE/METHYLTRANSFERASE PROTEIN-RELATED"/>
    <property type="match status" value="1"/>
</dbReference>
<dbReference type="EC" id="3.6.1.-" evidence="9"/>
<name>A0A2A2I736_9GAMM</name>
<dbReference type="GO" id="GO:0009117">
    <property type="term" value="P:nucleotide metabolic process"/>
    <property type="evidence" value="ECO:0007669"/>
    <property type="project" value="UniProtKB-KW"/>
</dbReference>
<gene>
    <name evidence="10" type="ORF">CF392_00745</name>
</gene>
<evidence type="ECO:0000256" key="6">
    <source>
        <dbReference type="ARBA" id="ARBA00053369"/>
    </source>
</evidence>
<protein>
    <recommendedName>
        <fullName evidence="8 9">7-methyl-GTP pyrophosphatase</fullName>
        <shortName evidence="9">m(7)GTP pyrophosphatase</shortName>
        <ecNumber evidence="9">3.6.1.-</ecNumber>
    </recommendedName>
</protein>
<accession>A0A2A2I736</accession>
<feature type="site" description="Important for substrate specificity" evidence="9">
    <location>
        <position position="15"/>
    </location>
</feature>
<evidence type="ECO:0000256" key="9">
    <source>
        <dbReference type="HAMAP-Rule" id="MF_00528"/>
    </source>
</evidence>
<evidence type="ECO:0000313" key="10">
    <source>
        <dbReference type="EMBL" id="PAV27467.1"/>
    </source>
</evidence>
<evidence type="ECO:0000256" key="5">
    <source>
        <dbReference type="ARBA" id="ARBA00050213"/>
    </source>
</evidence>
<organism evidence="10 11">
    <name type="scientific">Tamilnaduibacter salinus</name>
    <dbReference type="NCBI Taxonomy" id="1484056"/>
    <lineage>
        <taxon>Bacteria</taxon>
        <taxon>Pseudomonadati</taxon>
        <taxon>Pseudomonadota</taxon>
        <taxon>Gammaproteobacteria</taxon>
        <taxon>Pseudomonadales</taxon>
        <taxon>Marinobacteraceae</taxon>
        <taxon>Tamilnaduibacter</taxon>
    </lineage>
</organism>
<evidence type="ECO:0000256" key="8">
    <source>
        <dbReference type="ARBA" id="ARBA00068163"/>
    </source>
</evidence>
<proteinExistence type="inferred from homology"/>
<comment type="caution">
    <text evidence="10">The sequence shown here is derived from an EMBL/GenBank/DDBJ whole genome shotgun (WGS) entry which is preliminary data.</text>
</comment>
<feature type="site" description="Important for substrate specificity" evidence="9">
    <location>
        <position position="158"/>
    </location>
</feature>
<evidence type="ECO:0000256" key="3">
    <source>
        <dbReference type="ARBA" id="ARBA00022801"/>
    </source>
</evidence>
<evidence type="ECO:0000313" key="11">
    <source>
        <dbReference type="Proteomes" id="UP000218332"/>
    </source>
</evidence>
<dbReference type="Proteomes" id="UP000218332">
    <property type="component" value="Unassembled WGS sequence"/>
</dbReference>